<feature type="compositionally biased region" description="Basic and acidic residues" evidence="1">
    <location>
        <begin position="261"/>
        <end position="271"/>
    </location>
</feature>
<reference evidence="2 3" key="1">
    <citation type="submission" date="2016-07" db="EMBL/GenBank/DDBJ databases">
        <title>Pervasive Adenine N6-methylation of Active Genes in Fungi.</title>
        <authorList>
            <consortium name="DOE Joint Genome Institute"/>
            <person name="Mondo S.J."/>
            <person name="Dannebaum R.O."/>
            <person name="Kuo R.C."/>
            <person name="Labutti K."/>
            <person name="Haridas S."/>
            <person name="Kuo A."/>
            <person name="Salamov A."/>
            <person name="Ahrendt S.R."/>
            <person name="Lipzen A."/>
            <person name="Sullivan W."/>
            <person name="Andreopoulos W.B."/>
            <person name="Clum A."/>
            <person name="Lindquist E."/>
            <person name="Daum C."/>
            <person name="Ramamoorthy G.K."/>
            <person name="Gryganskyi A."/>
            <person name="Culley D."/>
            <person name="Magnuson J.K."/>
            <person name="James T.Y."/>
            <person name="O'Malley M.A."/>
            <person name="Stajich J.E."/>
            <person name="Spatafora J.W."/>
            <person name="Visel A."/>
            <person name="Grigoriev I.V."/>
        </authorList>
    </citation>
    <scope>NUCLEOTIDE SEQUENCE [LARGE SCALE GENOMIC DNA]</scope>
    <source>
        <strain evidence="2 3">CBS 115471</strain>
    </source>
</reference>
<feature type="region of interest" description="Disordered" evidence="1">
    <location>
        <begin position="207"/>
        <end position="234"/>
    </location>
</feature>
<evidence type="ECO:0000313" key="2">
    <source>
        <dbReference type="EMBL" id="ORY07270.1"/>
    </source>
</evidence>
<feature type="region of interest" description="Disordered" evidence="1">
    <location>
        <begin position="624"/>
        <end position="665"/>
    </location>
</feature>
<dbReference type="EMBL" id="MCFA01000110">
    <property type="protein sequence ID" value="ORY07270.1"/>
    <property type="molecule type" value="Genomic_DNA"/>
</dbReference>
<dbReference type="OrthoDB" id="3946545at2759"/>
<feature type="region of interest" description="Disordered" evidence="1">
    <location>
        <begin position="455"/>
        <end position="495"/>
    </location>
</feature>
<keyword evidence="3" id="KW-1185">Reference proteome</keyword>
<evidence type="ECO:0000313" key="3">
    <source>
        <dbReference type="Proteomes" id="UP000193144"/>
    </source>
</evidence>
<feature type="region of interest" description="Disordered" evidence="1">
    <location>
        <begin position="515"/>
        <end position="589"/>
    </location>
</feature>
<name>A0A1Y1ZAG4_9PLEO</name>
<feature type="region of interest" description="Disordered" evidence="1">
    <location>
        <begin position="258"/>
        <end position="331"/>
    </location>
</feature>
<gene>
    <name evidence="2" type="ORF">BCR34DRAFT_25836</name>
</gene>
<evidence type="ECO:0000256" key="1">
    <source>
        <dbReference type="SAM" id="MobiDB-lite"/>
    </source>
</evidence>
<proteinExistence type="predicted"/>
<sequence length="678" mass="75598">MRLAPSHPHRCRNHSSGAGCPFSVTDRPFTSSLFAQQSCESEHENTKSCVHEKRETVLGEIADYLDLCGRESSWLNRTRRCCRCLHIPVQASSQFPSRDRSAPTTPQPEEPSYIFLHYLALQLLQSCYTVLPASSAHSLPLYEHRTPGIATSLKLHAQTRFSPAAGHHAPCPSESAAWPDLYMGPLLEEKVAERVSQLRRLEHEFGVQRGRWSDGPSSPPPHEESKSNPNTQPQHRFADLRRSLDCISLKILSFNTSSERGGTRMQKESRIYTRQARPRSRTSHMPAGRRASPDPPPLRRSHSAPRRDFLATPSPPDSPVPGLRRLSSDPTFSGPPKHLFIIPEIRRISASTIDVPLTDPKRDNMTYKEFLDEGKLSPGEALRGSSTSNHPLLTAWLEEGPQPGFGEPWEYYYKASIKKPSLHRIDSWEAGEGVPWRGQQSDAFIEGDDWKGQFAGANRNMDDCRSQNNGRSQHSVRSQRSGTSQHSGSHRGSQHSCCSSGENLYAGSCHGSQYGGSCGDTDDEDEDRKNPYNNYNADDEDCEKAYNSENGSVHFPAADECGSLHNRSEESPTHPRSPSHVPGNDSDAFLSEGSLYSVLQKRSPVLEAPEFCQELARRYVEETVETVEERDKAVAEDGVGDPERGRSKHEEDSPGRTAEQRTKVLLFPSSGINSVPFW</sequence>
<dbReference type="AlphaFoldDB" id="A0A1Y1ZAG4"/>
<dbReference type="Proteomes" id="UP000193144">
    <property type="component" value="Unassembled WGS sequence"/>
</dbReference>
<protein>
    <submittedName>
        <fullName evidence="2">Uncharacterized protein</fullName>
    </submittedName>
</protein>
<feature type="compositionally biased region" description="Basic and acidic residues" evidence="1">
    <location>
        <begin position="624"/>
        <end position="662"/>
    </location>
</feature>
<organism evidence="2 3">
    <name type="scientific">Clohesyomyces aquaticus</name>
    <dbReference type="NCBI Taxonomy" id="1231657"/>
    <lineage>
        <taxon>Eukaryota</taxon>
        <taxon>Fungi</taxon>
        <taxon>Dikarya</taxon>
        <taxon>Ascomycota</taxon>
        <taxon>Pezizomycotina</taxon>
        <taxon>Dothideomycetes</taxon>
        <taxon>Pleosporomycetidae</taxon>
        <taxon>Pleosporales</taxon>
        <taxon>Lindgomycetaceae</taxon>
        <taxon>Clohesyomyces</taxon>
    </lineage>
</organism>
<dbReference type="STRING" id="1231657.A0A1Y1ZAG4"/>
<accession>A0A1Y1ZAG4</accession>
<comment type="caution">
    <text evidence="2">The sequence shown here is derived from an EMBL/GenBank/DDBJ whole genome shotgun (WGS) entry which is preliminary data.</text>
</comment>
<feature type="compositionally biased region" description="Low complexity" evidence="1">
    <location>
        <begin position="478"/>
        <end position="487"/>
    </location>
</feature>
<feature type="compositionally biased region" description="Polar residues" evidence="1">
    <location>
        <begin position="466"/>
        <end position="476"/>
    </location>
</feature>